<dbReference type="KEGG" id="shp:Sput200_1392"/>
<accession>E6XRA2</accession>
<dbReference type="Proteomes" id="UP000008209">
    <property type="component" value="Chromosome"/>
</dbReference>
<evidence type="ECO:0000313" key="1">
    <source>
        <dbReference type="EMBL" id="ADV53859.1"/>
    </source>
</evidence>
<dbReference type="EMBL" id="CP002457">
    <property type="protein sequence ID" value="ADV53859.1"/>
    <property type="molecule type" value="Genomic_DNA"/>
</dbReference>
<dbReference type="HOGENOM" id="CLU_3367268_0_0_6"/>
<evidence type="ECO:0000313" key="2">
    <source>
        <dbReference type="Proteomes" id="UP000008209"/>
    </source>
</evidence>
<sequence length="35" mass="3746">MTVHPKTLFGINAIAAFVNPFTSDGAALHLNNIHI</sequence>
<dbReference type="AlphaFoldDB" id="E6XRA2"/>
<gene>
    <name evidence="1" type="ordered locus">Sput200_1392</name>
</gene>
<organism evidence="1 2">
    <name type="scientific">Shewanella putrefaciens (strain 200)</name>
    <dbReference type="NCBI Taxonomy" id="399804"/>
    <lineage>
        <taxon>Bacteria</taxon>
        <taxon>Pseudomonadati</taxon>
        <taxon>Pseudomonadota</taxon>
        <taxon>Gammaproteobacteria</taxon>
        <taxon>Alteromonadales</taxon>
        <taxon>Shewanellaceae</taxon>
        <taxon>Shewanella</taxon>
    </lineage>
</organism>
<proteinExistence type="predicted"/>
<reference evidence="1 2" key="1">
    <citation type="submission" date="2011-01" db="EMBL/GenBank/DDBJ databases">
        <title>Complete sequence of Shewanella putrefaciens 200.</title>
        <authorList>
            <consortium name="US DOE Joint Genome Institute"/>
            <person name="Lucas S."/>
            <person name="Copeland A."/>
            <person name="Lapidus A."/>
            <person name="Cheng J.-F."/>
            <person name="Bruce D."/>
            <person name="Goodwin L."/>
            <person name="Pitluck S."/>
            <person name="Munk A.C."/>
            <person name="Detter J.C."/>
            <person name="Han C."/>
            <person name="Tapia R."/>
            <person name="Land M."/>
            <person name="Hauser L."/>
            <person name="Chang Y.-J."/>
            <person name="Jeffries C."/>
            <person name="Kyrpides N."/>
            <person name="Ivanova N."/>
            <person name="Mikhailova N."/>
            <person name="Kolker E."/>
            <person name="Lawrence C."/>
            <person name="McCue L.A."/>
            <person name="DiChristina T."/>
            <person name="Nealson K."/>
            <person name="Fredrickson J.K."/>
            <person name="Woyke T."/>
        </authorList>
    </citation>
    <scope>NUCLEOTIDE SEQUENCE [LARGE SCALE GENOMIC DNA]</scope>
    <source>
        <strain evidence="1 2">200</strain>
    </source>
</reference>
<protein>
    <submittedName>
        <fullName evidence="1">Uncharacterized protein</fullName>
    </submittedName>
</protein>
<name>E6XRA2_SHEP2</name>